<reference evidence="1" key="1">
    <citation type="submission" date="2018-01" db="EMBL/GenBank/DDBJ databases">
        <title>An insight into the sialome of Amazonian anophelines.</title>
        <authorList>
            <person name="Ribeiro J.M."/>
            <person name="Scarpassa V."/>
            <person name="Calvo E."/>
        </authorList>
    </citation>
    <scope>NUCLEOTIDE SEQUENCE</scope>
</reference>
<name>A0A2M4DL52_ANODA</name>
<accession>A0A2M4DL52</accession>
<organism evidence="1">
    <name type="scientific">Anopheles darlingi</name>
    <name type="common">Mosquito</name>
    <dbReference type="NCBI Taxonomy" id="43151"/>
    <lineage>
        <taxon>Eukaryota</taxon>
        <taxon>Metazoa</taxon>
        <taxon>Ecdysozoa</taxon>
        <taxon>Arthropoda</taxon>
        <taxon>Hexapoda</taxon>
        <taxon>Insecta</taxon>
        <taxon>Pterygota</taxon>
        <taxon>Neoptera</taxon>
        <taxon>Endopterygota</taxon>
        <taxon>Diptera</taxon>
        <taxon>Nematocera</taxon>
        <taxon>Culicoidea</taxon>
        <taxon>Culicidae</taxon>
        <taxon>Anophelinae</taxon>
        <taxon>Anopheles</taxon>
    </lineage>
</organism>
<evidence type="ECO:0000313" key="1">
    <source>
        <dbReference type="EMBL" id="MBW78290.1"/>
    </source>
</evidence>
<dbReference type="EMBL" id="GGFL01014112">
    <property type="protein sequence ID" value="MBW78290.1"/>
    <property type="molecule type" value="Transcribed_RNA"/>
</dbReference>
<sequence length="99" mass="10983">MSSLPPSLFRSLVLSPSACCLLLVRSIGQVCVCWLFVCVHQLGLRTKQAEKKHKATTTKSDLRDAHTLHPLRHAIPFNKIPINPVRSDDSHLSTHNGCC</sequence>
<protein>
    <submittedName>
        <fullName evidence="1">Putative secreted protein</fullName>
    </submittedName>
</protein>
<proteinExistence type="predicted"/>
<dbReference type="AlphaFoldDB" id="A0A2M4DL52"/>